<dbReference type="Proteomes" id="UP000292408">
    <property type="component" value="Unassembled WGS sequence"/>
</dbReference>
<dbReference type="Pfam" id="PF01471">
    <property type="entry name" value="PG_binding_1"/>
    <property type="match status" value="1"/>
</dbReference>
<organism evidence="2 3">
    <name type="scientific">Microcella alkaliphila</name>
    <dbReference type="NCBI Taxonomy" id="279828"/>
    <lineage>
        <taxon>Bacteria</taxon>
        <taxon>Bacillati</taxon>
        <taxon>Actinomycetota</taxon>
        <taxon>Actinomycetes</taxon>
        <taxon>Micrococcales</taxon>
        <taxon>Microbacteriaceae</taxon>
        <taxon>Microcella</taxon>
    </lineage>
</organism>
<accession>A0A4Q7TLI0</accession>
<reference evidence="2 3" key="1">
    <citation type="journal article" date="2015" name="Stand. Genomic Sci.">
        <title>Genomic Encyclopedia of Bacterial and Archaeal Type Strains, Phase III: the genomes of soil and plant-associated and newly described type strains.</title>
        <authorList>
            <person name="Whitman W.B."/>
            <person name="Woyke T."/>
            <person name="Klenk H.P."/>
            <person name="Zhou Y."/>
            <person name="Lilburn T.G."/>
            <person name="Beck B.J."/>
            <person name="De Vos P."/>
            <person name="Vandamme P."/>
            <person name="Eisen J.A."/>
            <person name="Garrity G."/>
            <person name="Hugenholtz P."/>
            <person name="Kyrpides N.C."/>
        </authorList>
    </citation>
    <scope>NUCLEOTIDE SEQUENCE [LARGE SCALE GENOMIC DNA]</scope>
    <source>
        <strain evidence="2 3">AC4r</strain>
    </source>
</reference>
<protein>
    <submittedName>
        <fullName evidence="2">Putative peptidoglycan binding protein</fullName>
    </submittedName>
</protein>
<dbReference type="InterPro" id="IPR036366">
    <property type="entry name" value="PGBDSf"/>
</dbReference>
<evidence type="ECO:0000313" key="2">
    <source>
        <dbReference type="EMBL" id="RZT60927.1"/>
    </source>
</evidence>
<keyword evidence="3" id="KW-1185">Reference proteome</keyword>
<comment type="caution">
    <text evidence="2">The sequence shown here is derived from an EMBL/GenBank/DDBJ whole genome shotgun (WGS) entry which is preliminary data.</text>
</comment>
<name>A0A4Q7TLI0_9MICO</name>
<dbReference type="InterPro" id="IPR002477">
    <property type="entry name" value="Peptidoglycan-bd-like"/>
</dbReference>
<dbReference type="Gene3D" id="1.10.101.10">
    <property type="entry name" value="PGBD-like superfamily/PGBD"/>
    <property type="match status" value="1"/>
</dbReference>
<dbReference type="AlphaFoldDB" id="A0A4Q7TLI0"/>
<feature type="domain" description="Peptidoglycan binding-like" evidence="1">
    <location>
        <begin position="110"/>
        <end position="157"/>
    </location>
</feature>
<dbReference type="EMBL" id="SGXT01000014">
    <property type="protein sequence ID" value="RZT60927.1"/>
    <property type="molecule type" value="Genomic_DNA"/>
</dbReference>
<gene>
    <name evidence="2" type="ORF">EV140_1454</name>
</gene>
<evidence type="ECO:0000313" key="3">
    <source>
        <dbReference type="Proteomes" id="UP000292408"/>
    </source>
</evidence>
<sequence length="344" mass="34691">MLVLALGAGVGWAVATAFSPPEEVLDARPFTTVEIVEGEVGSSLALNSVAQWTSEPLGVNQASGVITSVAVAQGDEVDAGAVLFEVGLRPVVIIEGSTPSFRALGPSAVGSDVEQLQQFLQGAGFLTGEPDGRYGAATAEAVRQWQRSLGLTATGTVEAGDVIVVPALPTRVTFDADALQPGSTLSGGERLVSVLPLAPQFSIPVTDTQAAQMPAGTRVLISSPSGAEWTAFATSQAADEFGGIVVSLEGDDGASICADACGELPVTEQSLLRSQIITVESVAGLTVPTAALRATANAGTVVVDEAGGTYPVEVRASARGVAVIESSDPAVGVGLRVRVPAGSE</sequence>
<evidence type="ECO:0000259" key="1">
    <source>
        <dbReference type="Pfam" id="PF01471"/>
    </source>
</evidence>
<dbReference type="InterPro" id="IPR036365">
    <property type="entry name" value="PGBD-like_sf"/>
</dbReference>
<dbReference type="SUPFAM" id="SSF47090">
    <property type="entry name" value="PGBD-like"/>
    <property type="match status" value="1"/>
</dbReference>
<proteinExistence type="predicted"/>